<dbReference type="Gene3D" id="3.50.50.60">
    <property type="entry name" value="FAD/NAD(P)-binding domain"/>
    <property type="match status" value="2"/>
</dbReference>
<sequence>MAVSDRNDGQSRPERHLAGKEFAMVDKADAKNRTALDILVAGAGYVGLAAAVSLKQARPSLAVAVVDAAPAGIWQKDGRASAIAAAACRMLDQLGVWAEIAPEAQAITEMIVTDSRTSDPLRPVFLTFDGEVAPGEAFAHMVANRDLNGALRRRAETLGIDIIEGVAVSAFDVNGAGITVHLADGATLKARLLIAADGVNSKLRDMAGIKTVKWDYGQSGIVCTVAHERPHNGRAEEHFLPAGPFATLPLKSDKDGTHRSSIVWVERSEDAEKLVDGDDLVFEHELEQRFGLKLGEIRVADRPRAWPLGLTIARDFVAPRIALAGDAAHGIHPIAGQGLNLGFKDVAALAEVVVEADRLGQDVGALDVLERYQQWRRFDTLQMGITTDVLNRLFSNDIGPLRAVRDIGLGLVERMPRLKDFFIRQASGLSGDTPKLLRGEAI</sequence>
<evidence type="ECO:0000256" key="2">
    <source>
        <dbReference type="ARBA" id="ARBA00004749"/>
    </source>
</evidence>
<dbReference type="EMBL" id="FTPD01000034">
    <property type="protein sequence ID" value="SIT57675.1"/>
    <property type="molecule type" value="Genomic_DNA"/>
</dbReference>
<evidence type="ECO:0000256" key="6">
    <source>
        <dbReference type="ARBA" id="ARBA00023002"/>
    </source>
</evidence>
<dbReference type="InterPro" id="IPR018168">
    <property type="entry name" value="Ubi_Hdrlase_CS"/>
</dbReference>
<evidence type="ECO:0000259" key="8">
    <source>
        <dbReference type="Pfam" id="PF01494"/>
    </source>
</evidence>
<evidence type="ECO:0000256" key="1">
    <source>
        <dbReference type="ARBA" id="ARBA00001974"/>
    </source>
</evidence>
<dbReference type="GO" id="GO:0016705">
    <property type="term" value="F:oxidoreductase activity, acting on paired donors, with incorporation or reduction of molecular oxygen"/>
    <property type="evidence" value="ECO:0007669"/>
    <property type="project" value="InterPro"/>
</dbReference>
<dbReference type="NCBIfam" id="NF005599">
    <property type="entry name" value="PRK07333.1"/>
    <property type="match status" value="1"/>
</dbReference>
<dbReference type="GO" id="GO:0110142">
    <property type="term" value="C:ubiquinone biosynthesis complex"/>
    <property type="evidence" value="ECO:0007669"/>
    <property type="project" value="UniProtKB-ARBA"/>
</dbReference>
<dbReference type="UniPathway" id="UPA00232"/>
<keyword evidence="6" id="KW-0560">Oxidoreductase</keyword>
<comment type="similarity">
    <text evidence="3">Belongs to the UbiH/COQ6 family.</text>
</comment>
<dbReference type="InterPro" id="IPR010971">
    <property type="entry name" value="UbiH/COQ6"/>
</dbReference>
<dbReference type="AlphaFoldDB" id="A0A1R3VFR7"/>
<evidence type="ECO:0000313" key="9">
    <source>
        <dbReference type="EMBL" id="SIT57675.1"/>
    </source>
</evidence>
<dbReference type="InterPro" id="IPR036188">
    <property type="entry name" value="FAD/NAD-bd_sf"/>
</dbReference>
<dbReference type="STRING" id="1631249.BQ8794_40274"/>
<dbReference type="PANTHER" id="PTHR43876">
    <property type="entry name" value="UBIQUINONE BIOSYNTHESIS MONOOXYGENASE COQ6, MITOCHONDRIAL"/>
    <property type="match status" value="1"/>
</dbReference>
<organism evidence="9 10">
    <name type="scientific">Mesorhizobium prunaredense</name>
    <dbReference type="NCBI Taxonomy" id="1631249"/>
    <lineage>
        <taxon>Bacteria</taxon>
        <taxon>Pseudomonadati</taxon>
        <taxon>Pseudomonadota</taxon>
        <taxon>Alphaproteobacteria</taxon>
        <taxon>Hyphomicrobiales</taxon>
        <taxon>Phyllobacteriaceae</taxon>
        <taxon>Mesorhizobium</taxon>
    </lineage>
</organism>
<dbReference type="Pfam" id="PF01494">
    <property type="entry name" value="FAD_binding_3"/>
    <property type="match status" value="1"/>
</dbReference>
<comment type="pathway">
    <text evidence="2">Cofactor biosynthesis; ubiquinone biosynthesis.</text>
</comment>
<evidence type="ECO:0000256" key="3">
    <source>
        <dbReference type="ARBA" id="ARBA00005349"/>
    </source>
</evidence>
<dbReference type="InterPro" id="IPR051205">
    <property type="entry name" value="UbiH/COQ6_monooxygenase"/>
</dbReference>
<reference evidence="10" key="1">
    <citation type="submission" date="2017-01" db="EMBL/GenBank/DDBJ databases">
        <authorList>
            <person name="Brunel B."/>
        </authorList>
    </citation>
    <scope>NUCLEOTIDE SEQUENCE [LARGE SCALE GENOMIC DNA]</scope>
</reference>
<gene>
    <name evidence="9" type="ORF">BQ8794_40274</name>
</gene>
<keyword evidence="7" id="KW-0503">Monooxygenase</keyword>
<comment type="cofactor">
    <cofactor evidence="1">
        <name>FAD</name>
        <dbReference type="ChEBI" id="CHEBI:57692"/>
    </cofactor>
</comment>
<dbReference type="Proteomes" id="UP000188388">
    <property type="component" value="Unassembled WGS sequence"/>
</dbReference>
<dbReference type="PRINTS" id="PR00420">
    <property type="entry name" value="RNGMNOXGNASE"/>
</dbReference>
<dbReference type="SUPFAM" id="SSF51905">
    <property type="entry name" value="FAD/NAD(P)-binding domain"/>
    <property type="match status" value="1"/>
</dbReference>
<dbReference type="PROSITE" id="PS01304">
    <property type="entry name" value="UBIH"/>
    <property type="match status" value="1"/>
</dbReference>
<keyword evidence="10" id="KW-1185">Reference proteome</keyword>
<keyword evidence="4" id="KW-0285">Flavoprotein</keyword>
<protein>
    <submittedName>
        <fullName evidence="9">2-octaprenyl-6-methoxyphenol 4-monoxygenase UbiH</fullName>
    </submittedName>
</protein>
<evidence type="ECO:0000256" key="5">
    <source>
        <dbReference type="ARBA" id="ARBA00022827"/>
    </source>
</evidence>
<dbReference type="PANTHER" id="PTHR43876:SF7">
    <property type="entry name" value="UBIQUINONE BIOSYNTHESIS MONOOXYGENASE COQ6, MITOCHONDRIAL"/>
    <property type="match status" value="1"/>
</dbReference>
<dbReference type="NCBIfam" id="TIGR01988">
    <property type="entry name" value="Ubi-OHases"/>
    <property type="match status" value="1"/>
</dbReference>
<accession>A0A1R3VFR7</accession>
<dbReference type="GO" id="GO:0006744">
    <property type="term" value="P:ubiquinone biosynthetic process"/>
    <property type="evidence" value="ECO:0007669"/>
    <property type="project" value="UniProtKB-UniPathway"/>
</dbReference>
<feature type="domain" description="FAD-binding" evidence="8">
    <location>
        <begin position="37"/>
        <end position="355"/>
    </location>
</feature>
<dbReference type="GO" id="GO:0071949">
    <property type="term" value="F:FAD binding"/>
    <property type="evidence" value="ECO:0007669"/>
    <property type="project" value="InterPro"/>
</dbReference>
<proteinExistence type="inferred from homology"/>
<dbReference type="InterPro" id="IPR002938">
    <property type="entry name" value="FAD-bd"/>
</dbReference>
<name>A0A1R3VFR7_9HYPH</name>
<evidence type="ECO:0000313" key="10">
    <source>
        <dbReference type="Proteomes" id="UP000188388"/>
    </source>
</evidence>
<evidence type="ECO:0000256" key="4">
    <source>
        <dbReference type="ARBA" id="ARBA00022630"/>
    </source>
</evidence>
<dbReference type="FunFam" id="3.50.50.60:FF:000021">
    <property type="entry name" value="Ubiquinone biosynthesis monooxygenase COQ6"/>
    <property type="match status" value="1"/>
</dbReference>
<dbReference type="GO" id="GO:0004497">
    <property type="term" value="F:monooxygenase activity"/>
    <property type="evidence" value="ECO:0007669"/>
    <property type="project" value="UniProtKB-KW"/>
</dbReference>
<keyword evidence="5" id="KW-0274">FAD</keyword>
<evidence type="ECO:0000256" key="7">
    <source>
        <dbReference type="ARBA" id="ARBA00023033"/>
    </source>
</evidence>